<protein>
    <recommendedName>
        <fullName evidence="4">Lipoprotein</fullName>
    </recommendedName>
</protein>
<evidence type="ECO:0000313" key="2">
    <source>
        <dbReference type="EMBL" id="MFD2523837.1"/>
    </source>
</evidence>
<dbReference type="Proteomes" id="UP001597510">
    <property type="component" value="Unassembled WGS sequence"/>
</dbReference>
<dbReference type="RefSeq" id="WP_340234187.1">
    <property type="nucleotide sequence ID" value="NZ_JBBEWC010000001.1"/>
</dbReference>
<keyword evidence="3" id="KW-1185">Reference proteome</keyword>
<evidence type="ECO:0000256" key="1">
    <source>
        <dbReference type="SAM" id="SignalP"/>
    </source>
</evidence>
<sequence length="161" mass="18473">MRTIRPVLACLVVLFALASCKSKETAPTPDKNKIAFEVSEAEYVRIINARATETRTFEIKDIKRENNILKIWVKGGCDKNNYTVVWDGLMRKSYPLTIFLVVKFDRSIGMECMAELDHVLEIDLKEKLGEFYENNEFYIQLSNGSKVFDKVIDPKGIVSNK</sequence>
<accession>A0ABW5JCQ1</accession>
<gene>
    <name evidence="2" type="ORF">ACFSR2_23250</name>
</gene>
<comment type="caution">
    <text evidence="2">The sequence shown here is derived from an EMBL/GenBank/DDBJ whole genome shotgun (WGS) entry which is preliminary data.</text>
</comment>
<dbReference type="PROSITE" id="PS51257">
    <property type="entry name" value="PROKAR_LIPOPROTEIN"/>
    <property type="match status" value="1"/>
</dbReference>
<evidence type="ECO:0000313" key="3">
    <source>
        <dbReference type="Proteomes" id="UP001597510"/>
    </source>
</evidence>
<reference evidence="3" key="1">
    <citation type="journal article" date="2019" name="Int. J. Syst. Evol. Microbiol.">
        <title>The Global Catalogue of Microorganisms (GCM) 10K type strain sequencing project: providing services to taxonomists for standard genome sequencing and annotation.</title>
        <authorList>
            <consortium name="The Broad Institute Genomics Platform"/>
            <consortium name="The Broad Institute Genome Sequencing Center for Infectious Disease"/>
            <person name="Wu L."/>
            <person name="Ma J."/>
        </authorList>
    </citation>
    <scope>NUCLEOTIDE SEQUENCE [LARGE SCALE GENOMIC DNA]</scope>
    <source>
        <strain evidence="3">KCTC 52344</strain>
    </source>
</reference>
<keyword evidence="1" id="KW-0732">Signal</keyword>
<proteinExistence type="predicted"/>
<name>A0ABW5JCQ1_9BACT</name>
<organism evidence="2 3">
    <name type="scientific">Emticicia soli</name>
    <dbReference type="NCBI Taxonomy" id="2027878"/>
    <lineage>
        <taxon>Bacteria</taxon>
        <taxon>Pseudomonadati</taxon>
        <taxon>Bacteroidota</taxon>
        <taxon>Cytophagia</taxon>
        <taxon>Cytophagales</taxon>
        <taxon>Leadbetterellaceae</taxon>
        <taxon>Emticicia</taxon>
    </lineage>
</organism>
<dbReference type="EMBL" id="JBHULC010000038">
    <property type="protein sequence ID" value="MFD2523837.1"/>
    <property type="molecule type" value="Genomic_DNA"/>
</dbReference>
<feature type="signal peptide" evidence="1">
    <location>
        <begin position="1"/>
        <end position="18"/>
    </location>
</feature>
<evidence type="ECO:0008006" key="4">
    <source>
        <dbReference type="Google" id="ProtNLM"/>
    </source>
</evidence>
<feature type="chain" id="PRO_5046715723" description="Lipoprotein" evidence="1">
    <location>
        <begin position="19"/>
        <end position="161"/>
    </location>
</feature>